<protein>
    <recommendedName>
        <fullName evidence="2">FlgD Ig-like domain-containing protein</fullName>
    </recommendedName>
</protein>
<gene>
    <name evidence="1" type="ORF">METZ01_LOCUS411376</name>
</gene>
<evidence type="ECO:0008006" key="2">
    <source>
        <dbReference type="Google" id="ProtNLM"/>
    </source>
</evidence>
<proteinExistence type="predicted"/>
<organism evidence="1">
    <name type="scientific">marine metagenome</name>
    <dbReference type="NCBI Taxonomy" id="408172"/>
    <lineage>
        <taxon>unclassified sequences</taxon>
        <taxon>metagenomes</taxon>
        <taxon>ecological metagenomes</taxon>
    </lineage>
</organism>
<dbReference type="Gene3D" id="2.60.40.4070">
    <property type="match status" value="1"/>
</dbReference>
<reference evidence="1" key="1">
    <citation type="submission" date="2018-05" db="EMBL/GenBank/DDBJ databases">
        <authorList>
            <person name="Lanie J.A."/>
            <person name="Ng W.-L."/>
            <person name="Kazmierczak K.M."/>
            <person name="Andrzejewski T.M."/>
            <person name="Davidsen T.M."/>
            <person name="Wayne K.J."/>
            <person name="Tettelin H."/>
            <person name="Glass J.I."/>
            <person name="Rusch D."/>
            <person name="Podicherti R."/>
            <person name="Tsui H.-C.T."/>
            <person name="Winkler M.E."/>
        </authorList>
    </citation>
    <scope>NUCLEOTIDE SEQUENCE</scope>
</reference>
<accession>A0A382WIB9</accession>
<dbReference type="EMBL" id="UINC01160080">
    <property type="protein sequence ID" value="SVD58522.1"/>
    <property type="molecule type" value="Genomic_DNA"/>
</dbReference>
<evidence type="ECO:0000313" key="1">
    <source>
        <dbReference type="EMBL" id="SVD58522.1"/>
    </source>
</evidence>
<dbReference type="AlphaFoldDB" id="A0A382WIB9"/>
<feature type="non-terminal residue" evidence="1">
    <location>
        <position position="1"/>
    </location>
</feature>
<name>A0A382WIB9_9ZZZZ</name>
<sequence length="183" mass="21266">IIHHPDDPVVWALYSPMVEQNEYYNREILTNVVYTAALDDRTYYPNSTLWVGTPDGMARLLNPNENVWSIYQVETDQDEVFAYPNPFSPSVDNVVNGNGYIRFSTGPNPVDRADITVYNFAMEKVFSRRYDRNIDSGELKWDGKDNSGYLVANGVYFVHLKISNYLNPEKNWQDRWIKIIVVK</sequence>